<dbReference type="RefSeq" id="WP_168924114.1">
    <property type="nucleotide sequence ID" value="NZ_JAAXLJ010000002.1"/>
</dbReference>
<evidence type="ECO:0000313" key="2">
    <source>
        <dbReference type="Proteomes" id="UP000763447"/>
    </source>
</evidence>
<comment type="caution">
    <text evidence="1">The sequence shown here is derived from an EMBL/GenBank/DDBJ whole genome shotgun (WGS) entry which is preliminary data.</text>
</comment>
<protein>
    <submittedName>
        <fullName evidence="1">DUF4145 domain-containing protein</fullName>
    </submittedName>
</protein>
<keyword evidence="2" id="KW-1185">Reference proteome</keyword>
<sequence length="242" mass="27971">MSQTPFITNYPKTSIVEIKSPNYGQIDCSIEVPNYCAFENLPSNFSDIHHGTIEEFVDNYSQSTYHFPILYECNSCHAFFVLDYFFNSLDSSVTTNIAPYDYDFGHYEYNFDELIADVSPRFKSIYLQTEMAEQKDLSEIDEFGYRKALEFLVKDYLIKYTHETDENIGDLPLGACIKKLDSKDLEITATIASWIGNDGTHYVQKNPELTISDEKNYLEAVVAFITYKVRAQKARDYKKSHS</sequence>
<dbReference type="EMBL" id="JAAXLJ010000002">
    <property type="protein sequence ID" value="NLR17481.1"/>
    <property type="molecule type" value="Genomic_DNA"/>
</dbReference>
<gene>
    <name evidence="1" type="ORF">HC026_00960</name>
</gene>
<proteinExistence type="predicted"/>
<accession>A0ABX1KZI3</accession>
<dbReference type="Proteomes" id="UP000763447">
    <property type="component" value="Unassembled WGS sequence"/>
</dbReference>
<organism evidence="1 2">
    <name type="scientific">Secundilactobacillus angelensis</name>
    <dbReference type="NCBI Taxonomy" id="2722706"/>
    <lineage>
        <taxon>Bacteria</taxon>
        <taxon>Bacillati</taxon>
        <taxon>Bacillota</taxon>
        <taxon>Bacilli</taxon>
        <taxon>Lactobacillales</taxon>
        <taxon>Lactobacillaceae</taxon>
        <taxon>Secundilactobacillus</taxon>
    </lineage>
</organism>
<evidence type="ECO:0000313" key="1">
    <source>
        <dbReference type="EMBL" id="NLR17481.1"/>
    </source>
</evidence>
<name>A0ABX1KZI3_9LACO</name>
<reference evidence="1 2" key="1">
    <citation type="submission" date="2020-04" db="EMBL/GenBank/DDBJ databases">
        <title>A novel species of genus Lactobacillus that was isolated from fermented food Zha-chili.</title>
        <authorList>
            <person name="Zhang Z."/>
        </authorList>
    </citation>
    <scope>NUCLEOTIDE SEQUENCE [LARGE SCALE GENOMIC DNA]</scope>
    <source>
        <strain evidence="2">HBUAS51383</strain>
    </source>
</reference>